<dbReference type="Proteomes" id="UP000252415">
    <property type="component" value="Unassembled WGS sequence"/>
</dbReference>
<dbReference type="Gene3D" id="3.50.30.50">
    <property type="entry name" value="Putative cyclase"/>
    <property type="match status" value="1"/>
</dbReference>
<keyword evidence="2" id="KW-1185">Reference proteome</keyword>
<evidence type="ECO:0000313" key="2">
    <source>
        <dbReference type="Proteomes" id="UP000252415"/>
    </source>
</evidence>
<gene>
    <name evidence="1" type="ORF">DFP97_1614</name>
</gene>
<dbReference type="GO" id="GO:0019441">
    <property type="term" value="P:L-tryptophan catabolic process to kynurenine"/>
    <property type="evidence" value="ECO:0007669"/>
    <property type="project" value="InterPro"/>
</dbReference>
<dbReference type="PANTHER" id="PTHR31118">
    <property type="entry name" value="CYCLASE-LIKE PROTEIN 2"/>
    <property type="match status" value="1"/>
</dbReference>
<dbReference type="GO" id="GO:0004061">
    <property type="term" value="F:arylformamidase activity"/>
    <property type="evidence" value="ECO:0007669"/>
    <property type="project" value="InterPro"/>
</dbReference>
<dbReference type="SUPFAM" id="SSF102198">
    <property type="entry name" value="Putative cyclase"/>
    <property type="match status" value="1"/>
</dbReference>
<dbReference type="Pfam" id="PF04199">
    <property type="entry name" value="Cyclase"/>
    <property type="match status" value="1"/>
</dbReference>
<organism evidence="1 2">
    <name type="scientific">Paenibacillus prosopidis</name>
    <dbReference type="NCBI Taxonomy" id="630520"/>
    <lineage>
        <taxon>Bacteria</taxon>
        <taxon>Bacillati</taxon>
        <taxon>Bacillota</taxon>
        <taxon>Bacilli</taxon>
        <taxon>Bacillales</taxon>
        <taxon>Paenibacillaceae</taxon>
        <taxon>Paenibacillus</taxon>
    </lineage>
</organism>
<evidence type="ECO:0000313" key="1">
    <source>
        <dbReference type="EMBL" id="RCW39617.1"/>
    </source>
</evidence>
<sequence>MLIELSHLIQDRMPVYPGDTETELVQSKYIQHNYYNNHQMTINMHAGTHIDGPMHLIDCTVYLNEFPLETFIGEGCLLDVSEETTINYKEEYEQLIKQKQIVILYTGHSKFFGQSKYFEDYPVLTVEFAELLVRKQVKMIGLDTPSPDKYPFEVHKCLFQNKILITENLTNVEQLLHVKSFEIIALPLHIRADSSIARVIARVK</sequence>
<comment type="caution">
    <text evidence="1">The sequence shown here is derived from an EMBL/GenBank/DDBJ whole genome shotgun (WGS) entry which is preliminary data.</text>
</comment>
<dbReference type="RefSeq" id="WP_114384348.1">
    <property type="nucleotide sequence ID" value="NZ_QPJD01000061.1"/>
</dbReference>
<dbReference type="AlphaFoldDB" id="A0A368VED1"/>
<protein>
    <submittedName>
        <fullName evidence="1">Kynurenine formamidase</fullName>
    </submittedName>
</protein>
<dbReference type="OrthoDB" id="9796085at2"/>
<dbReference type="EMBL" id="QPJD01000061">
    <property type="protein sequence ID" value="RCW39617.1"/>
    <property type="molecule type" value="Genomic_DNA"/>
</dbReference>
<name>A0A368VED1_9BACL</name>
<proteinExistence type="predicted"/>
<dbReference type="InterPro" id="IPR007325">
    <property type="entry name" value="KFase/CYL"/>
</dbReference>
<reference evidence="1 2" key="1">
    <citation type="submission" date="2018-07" db="EMBL/GenBank/DDBJ databases">
        <title>Genomic Encyclopedia of Type Strains, Phase III (KMG-III): the genomes of soil and plant-associated and newly described type strains.</title>
        <authorList>
            <person name="Whitman W."/>
        </authorList>
    </citation>
    <scope>NUCLEOTIDE SEQUENCE [LARGE SCALE GENOMIC DNA]</scope>
    <source>
        <strain evidence="1 2">CECT 7506</strain>
    </source>
</reference>
<dbReference type="PANTHER" id="PTHR31118:SF12">
    <property type="entry name" value="CYCLASE-LIKE PROTEIN 2"/>
    <property type="match status" value="1"/>
</dbReference>
<accession>A0A368VED1</accession>
<dbReference type="InterPro" id="IPR037175">
    <property type="entry name" value="KFase_sf"/>
</dbReference>